<dbReference type="AlphaFoldDB" id="A0A368XKH1"/>
<dbReference type="Proteomes" id="UP000252884">
    <property type="component" value="Unassembled WGS sequence"/>
</dbReference>
<feature type="chain" id="PRO_5016777627" description="Pentapeptide MXKDX repeat protein" evidence="2">
    <location>
        <begin position="28"/>
        <end position="88"/>
    </location>
</feature>
<protein>
    <recommendedName>
        <fullName evidence="5">Pentapeptide MXKDX repeat protein</fullName>
    </recommendedName>
</protein>
<evidence type="ECO:0000256" key="2">
    <source>
        <dbReference type="SAM" id="SignalP"/>
    </source>
</evidence>
<comment type="caution">
    <text evidence="3">The sequence shown here is derived from an EMBL/GenBank/DDBJ whole genome shotgun (WGS) entry which is preliminary data.</text>
</comment>
<feature type="region of interest" description="Disordered" evidence="1">
    <location>
        <begin position="49"/>
        <end position="88"/>
    </location>
</feature>
<organism evidence="3 4">
    <name type="scientific">Pseudorhodoferax soli</name>
    <dbReference type="NCBI Taxonomy" id="545864"/>
    <lineage>
        <taxon>Bacteria</taxon>
        <taxon>Pseudomonadati</taxon>
        <taxon>Pseudomonadota</taxon>
        <taxon>Betaproteobacteria</taxon>
        <taxon>Burkholderiales</taxon>
        <taxon>Comamonadaceae</taxon>
    </lineage>
</organism>
<dbReference type="EMBL" id="QPJK01000008">
    <property type="protein sequence ID" value="RCW68089.1"/>
    <property type="molecule type" value="Genomic_DNA"/>
</dbReference>
<keyword evidence="4" id="KW-1185">Reference proteome</keyword>
<proteinExistence type="predicted"/>
<accession>A0A368XKH1</accession>
<dbReference type="OrthoDB" id="8912807at2"/>
<sequence>MKLISRVVPLIASALLSVGLAGCAASAKSDDHAHATMGAKDMQSHCEMHKKMMSGKPSAEQQTMMEKHMSSMTPEMRQRMQAMHEQCK</sequence>
<evidence type="ECO:0008006" key="5">
    <source>
        <dbReference type="Google" id="ProtNLM"/>
    </source>
</evidence>
<reference evidence="3 4" key="1">
    <citation type="submission" date="2018-07" db="EMBL/GenBank/DDBJ databases">
        <title>Genomic Encyclopedia of Type Strains, Phase IV (KMG-IV): sequencing the most valuable type-strain genomes for metagenomic binning, comparative biology and taxonomic classification.</title>
        <authorList>
            <person name="Goeker M."/>
        </authorList>
    </citation>
    <scope>NUCLEOTIDE SEQUENCE [LARGE SCALE GENOMIC DNA]</scope>
    <source>
        <strain evidence="3 4">DSM 21634</strain>
    </source>
</reference>
<keyword evidence="2" id="KW-0732">Signal</keyword>
<evidence type="ECO:0000313" key="3">
    <source>
        <dbReference type="EMBL" id="RCW68089.1"/>
    </source>
</evidence>
<dbReference type="RefSeq" id="WP_147282965.1">
    <property type="nucleotide sequence ID" value="NZ_QPJK01000008.1"/>
</dbReference>
<name>A0A368XKH1_9BURK</name>
<dbReference type="PROSITE" id="PS51257">
    <property type="entry name" value="PROKAR_LIPOPROTEIN"/>
    <property type="match status" value="1"/>
</dbReference>
<evidence type="ECO:0000313" key="4">
    <source>
        <dbReference type="Proteomes" id="UP000252884"/>
    </source>
</evidence>
<gene>
    <name evidence="3" type="ORF">DES41_108268</name>
</gene>
<feature type="signal peptide" evidence="2">
    <location>
        <begin position="1"/>
        <end position="27"/>
    </location>
</feature>
<evidence type="ECO:0000256" key="1">
    <source>
        <dbReference type="SAM" id="MobiDB-lite"/>
    </source>
</evidence>